<dbReference type="PANTHER" id="PTHR39470:SF1">
    <property type="entry name" value="CHORISMATE SYNTHASE PROTEIN"/>
    <property type="match status" value="1"/>
</dbReference>
<dbReference type="PANTHER" id="PTHR39470">
    <property type="entry name" value="CHROMOSOME 10, WHOLE GENOME SHOTGUN SEQUENCE"/>
    <property type="match status" value="1"/>
</dbReference>
<keyword evidence="1" id="KW-0472">Membrane</keyword>
<accession>A0A4Q9MP25</accession>
<proteinExistence type="predicted"/>
<dbReference type="AlphaFoldDB" id="A0A4Q9MP25"/>
<feature type="transmembrane region" description="Helical" evidence="1">
    <location>
        <begin position="39"/>
        <end position="60"/>
    </location>
</feature>
<evidence type="ECO:0000256" key="1">
    <source>
        <dbReference type="SAM" id="Phobius"/>
    </source>
</evidence>
<keyword evidence="1" id="KW-0812">Transmembrane</keyword>
<evidence type="ECO:0000313" key="2">
    <source>
        <dbReference type="EMBL" id="TBU29429.1"/>
    </source>
</evidence>
<protein>
    <submittedName>
        <fullName evidence="2">Uncharacterized protein</fullName>
    </submittedName>
</protein>
<gene>
    <name evidence="2" type="ORF">BD311DRAFT_720610</name>
</gene>
<name>A0A4Q9MP25_9APHY</name>
<dbReference type="Proteomes" id="UP000292957">
    <property type="component" value="Unassembled WGS sequence"/>
</dbReference>
<sequence length="345" mass="38263">MPLISVSVDAFLVLAACILIPTFLVFRRQPQSARLSLDNALSAVLILHSLFILYTVLVRWPPNIFQRLKIPLTAPSETIRAVLLQRAGLPQDATLPRPLDSLLTRLSSFDTRTHYVRFGQSVIQDCEHCTTFDEYAIFTAPRMALGYIRECAVAGIMTISGSGHEKWRTYAVGVIVGAFILEGYWLATTPIRIPHDGMNVFMWHDNLWLARHAFFLLLPLLIRLLPRAPLHPTPVPILAAAQLSLSQTHQRLSTARFVHAAMQRQPALRGAASEWWERQRVEGEIARADEGVRCAAEKLGKGIEEGAEGAAGRGWAKMRDVVRQMLEMLALAPPSGAVAVGEPGR</sequence>
<dbReference type="OrthoDB" id="4218123at2759"/>
<dbReference type="EMBL" id="ML143413">
    <property type="protein sequence ID" value="TBU29429.1"/>
    <property type="molecule type" value="Genomic_DNA"/>
</dbReference>
<keyword evidence="1" id="KW-1133">Transmembrane helix</keyword>
<reference evidence="2" key="1">
    <citation type="submission" date="2019-01" db="EMBL/GenBank/DDBJ databases">
        <title>Draft genome sequences of three monokaryotic isolates of the white-rot basidiomycete fungus Dichomitus squalens.</title>
        <authorList>
            <consortium name="DOE Joint Genome Institute"/>
            <person name="Lopez S.C."/>
            <person name="Andreopoulos B."/>
            <person name="Pangilinan J."/>
            <person name="Lipzen A."/>
            <person name="Riley R."/>
            <person name="Ahrendt S."/>
            <person name="Ng V."/>
            <person name="Barry K."/>
            <person name="Daum C."/>
            <person name="Grigoriev I.V."/>
            <person name="Hilden K.S."/>
            <person name="Makela M.R."/>
            <person name="de Vries R.P."/>
        </authorList>
    </citation>
    <scope>NUCLEOTIDE SEQUENCE [LARGE SCALE GENOMIC DNA]</scope>
    <source>
        <strain evidence="2">OM18370.1</strain>
    </source>
</reference>
<organism evidence="2">
    <name type="scientific">Dichomitus squalens</name>
    <dbReference type="NCBI Taxonomy" id="114155"/>
    <lineage>
        <taxon>Eukaryota</taxon>
        <taxon>Fungi</taxon>
        <taxon>Dikarya</taxon>
        <taxon>Basidiomycota</taxon>
        <taxon>Agaricomycotina</taxon>
        <taxon>Agaricomycetes</taxon>
        <taxon>Polyporales</taxon>
        <taxon>Polyporaceae</taxon>
        <taxon>Dichomitus</taxon>
    </lineage>
</organism>
<feature type="transmembrane region" description="Helical" evidence="1">
    <location>
        <begin position="7"/>
        <end position="27"/>
    </location>
</feature>